<dbReference type="Proteomes" id="UP001160148">
    <property type="component" value="Unassembled WGS sequence"/>
</dbReference>
<organism evidence="1 2">
    <name type="scientific">Macrosiphum euphorbiae</name>
    <name type="common">potato aphid</name>
    <dbReference type="NCBI Taxonomy" id="13131"/>
    <lineage>
        <taxon>Eukaryota</taxon>
        <taxon>Metazoa</taxon>
        <taxon>Ecdysozoa</taxon>
        <taxon>Arthropoda</taxon>
        <taxon>Hexapoda</taxon>
        <taxon>Insecta</taxon>
        <taxon>Pterygota</taxon>
        <taxon>Neoptera</taxon>
        <taxon>Paraneoptera</taxon>
        <taxon>Hemiptera</taxon>
        <taxon>Sternorrhyncha</taxon>
        <taxon>Aphidomorpha</taxon>
        <taxon>Aphidoidea</taxon>
        <taxon>Aphididae</taxon>
        <taxon>Macrosiphini</taxon>
        <taxon>Macrosiphum</taxon>
    </lineage>
</organism>
<protein>
    <submittedName>
        <fullName evidence="1">Uncharacterized protein</fullName>
    </submittedName>
</protein>
<proteinExistence type="predicted"/>
<gene>
    <name evidence="1" type="ORF">MEUPH1_LOCUS26955</name>
</gene>
<dbReference type="AlphaFoldDB" id="A0AAV0XYF7"/>
<sequence length="95" mass="11222">MTSQIEETFTRAAFYEICSNSKVLRHINLKNTSLTDLQESINMHQALRLRHIPILLAKLVTEFAIDVIVKPYPVCRTYLNPITYRFVWKTMKWHA</sequence>
<evidence type="ECO:0000313" key="1">
    <source>
        <dbReference type="EMBL" id="CAI6373168.1"/>
    </source>
</evidence>
<accession>A0AAV0XYF7</accession>
<name>A0AAV0XYF7_9HEMI</name>
<evidence type="ECO:0000313" key="2">
    <source>
        <dbReference type="Proteomes" id="UP001160148"/>
    </source>
</evidence>
<reference evidence="1 2" key="1">
    <citation type="submission" date="2023-01" db="EMBL/GenBank/DDBJ databases">
        <authorList>
            <person name="Whitehead M."/>
        </authorList>
    </citation>
    <scope>NUCLEOTIDE SEQUENCE [LARGE SCALE GENOMIC DNA]</scope>
</reference>
<comment type="caution">
    <text evidence="1">The sequence shown here is derived from an EMBL/GenBank/DDBJ whole genome shotgun (WGS) entry which is preliminary data.</text>
</comment>
<dbReference type="EMBL" id="CARXXK010001085">
    <property type="protein sequence ID" value="CAI6373168.1"/>
    <property type="molecule type" value="Genomic_DNA"/>
</dbReference>
<keyword evidence="2" id="KW-1185">Reference proteome</keyword>